<dbReference type="PROSITE" id="PS00092">
    <property type="entry name" value="N6_MTASE"/>
    <property type="match status" value="1"/>
</dbReference>
<dbReference type="InterPro" id="IPR004556">
    <property type="entry name" value="HemK-like"/>
</dbReference>
<keyword evidence="1 6" id="KW-0489">Methyltransferase</keyword>
<evidence type="ECO:0000256" key="3">
    <source>
        <dbReference type="ARBA" id="ARBA00022691"/>
    </source>
</evidence>
<sequence>MDPEPSQAMTVNQCIEQIAQKLEAANLHYGHGAIDAQSEALWIVSKQLDLSPSEALDHLEQEFSSEQQQKAYAVADQRISTRKPLAYILGEAWLMGVPFFCSEQSIVPRSWIAELIVDGSLESWLPADGNVLDLCTGNGSLAILLALSCPDIHVSACDISLPALSVAARNIDRHGLNSQVELFDGDLWDALPEPNEDNLFDLIICNPPYVNATSMSALPAEYHAEPELALAGGDDGMDLIRRIVAQAPDYLSERGAILIEIGNEYENFKRAFPQIPAIWMEVSAGEEQVLLIQAEDLR</sequence>
<keyword evidence="2 6" id="KW-0808">Transferase</keyword>
<dbReference type="InterPro" id="IPR002052">
    <property type="entry name" value="DNA_methylase_N6_adenine_CS"/>
</dbReference>
<dbReference type="PANTHER" id="PTHR47806">
    <property type="entry name" value="50S RIBOSOMAL PROTEIN L3 GLUTAMINE METHYLTRANSFERASE"/>
    <property type="match status" value="1"/>
</dbReference>
<evidence type="ECO:0000259" key="4">
    <source>
        <dbReference type="Pfam" id="PF05175"/>
    </source>
</evidence>
<keyword evidence="3" id="KW-0949">S-adenosyl-L-methionine</keyword>
<evidence type="ECO:0000256" key="2">
    <source>
        <dbReference type="ARBA" id="ARBA00022679"/>
    </source>
</evidence>
<evidence type="ECO:0000256" key="1">
    <source>
        <dbReference type="ARBA" id="ARBA00022603"/>
    </source>
</evidence>
<dbReference type="AlphaFoldDB" id="A0A191UDL1"/>
<dbReference type="InterPro" id="IPR007848">
    <property type="entry name" value="Small_mtfrase_dom"/>
</dbReference>
<dbReference type="PANTHER" id="PTHR47806:SF1">
    <property type="entry name" value="RIBOSOMAL PROTEIN UL3 GLUTAMINE METHYLTRANSFERASE"/>
    <property type="match status" value="1"/>
</dbReference>
<dbReference type="GO" id="GO:0003676">
    <property type="term" value="F:nucleic acid binding"/>
    <property type="evidence" value="ECO:0007669"/>
    <property type="project" value="InterPro"/>
</dbReference>
<dbReference type="CDD" id="cd02440">
    <property type="entry name" value="AdoMet_MTases"/>
    <property type="match status" value="1"/>
</dbReference>
<dbReference type="GO" id="GO:0032259">
    <property type="term" value="P:methylation"/>
    <property type="evidence" value="ECO:0007669"/>
    <property type="project" value="UniProtKB-KW"/>
</dbReference>
<protein>
    <submittedName>
        <fullName evidence="6">Ribosomal protein L3 N(5)-glutamine methyltransferase</fullName>
    </submittedName>
</protein>
<dbReference type="GO" id="GO:0036009">
    <property type="term" value="F:protein-glutamine N-methyltransferase activity"/>
    <property type="evidence" value="ECO:0007669"/>
    <property type="project" value="InterPro"/>
</dbReference>
<dbReference type="NCBIfam" id="TIGR00536">
    <property type="entry name" value="hemK_fam"/>
    <property type="match status" value="1"/>
</dbReference>
<dbReference type="Pfam" id="PF17827">
    <property type="entry name" value="PrmC_N"/>
    <property type="match status" value="1"/>
</dbReference>
<feature type="domain" description="Methyltransferase small" evidence="4">
    <location>
        <begin position="127"/>
        <end position="214"/>
    </location>
</feature>
<organism evidence="6 7">
    <name type="scientific">Polynucleobacter wuianus</name>
    <dbReference type="NCBI Taxonomy" id="1743168"/>
    <lineage>
        <taxon>Bacteria</taxon>
        <taxon>Pseudomonadati</taxon>
        <taxon>Pseudomonadota</taxon>
        <taxon>Betaproteobacteria</taxon>
        <taxon>Burkholderiales</taxon>
        <taxon>Burkholderiaceae</taxon>
        <taxon>Polynucleobacter</taxon>
    </lineage>
</organism>
<dbReference type="InterPro" id="IPR017127">
    <property type="entry name" value="Ribosome_uL3_MTase"/>
</dbReference>
<dbReference type="SUPFAM" id="SSF53335">
    <property type="entry name" value="S-adenosyl-L-methionine-dependent methyltransferases"/>
    <property type="match status" value="1"/>
</dbReference>
<dbReference type="Gene3D" id="1.10.8.10">
    <property type="entry name" value="DNA helicase RuvA subunit, C-terminal domain"/>
    <property type="match status" value="1"/>
</dbReference>
<gene>
    <name evidence="6" type="ORF">A8O14_02750</name>
</gene>
<evidence type="ECO:0000313" key="7">
    <source>
        <dbReference type="Proteomes" id="UP000078463"/>
    </source>
</evidence>
<keyword evidence="6" id="KW-0689">Ribosomal protein</keyword>
<reference evidence="7" key="1">
    <citation type="submission" date="2016-05" db="EMBL/GenBank/DDBJ databases">
        <title>Polynucleobacter sp. QLW-P1FAT50C-4 genome.</title>
        <authorList>
            <person name="Hahn M.W."/>
        </authorList>
    </citation>
    <scope>NUCLEOTIDE SEQUENCE [LARGE SCALE GENOMIC DNA]</scope>
    <source>
        <strain evidence="7">QLW-P1FAT50C-4</strain>
    </source>
</reference>
<feature type="domain" description="Release factor glutamine methyltransferase N-terminal" evidence="5">
    <location>
        <begin position="33"/>
        <end position="90"/>
    </location>
</feature>
<name>A0A191UDL1_9BURK</name>
<dbReference type="OrthoDB" id="9800643at2"/>
<evidence type="ECO:0000259" key="5">
    <source>
        <dbReference type="Pfam" id="PF17827"/>
    </source>
</evidence>
<dbReference type="Pfam" id="PF05175">
    <property type="entry name" value="MTS"/>
    <property type="match status" value="1"/>
</dbReference>
<evidence type="ECO:0000313" key="6">
    <source>
        <dbReference type="EMBL" id="ANI99104.1"/>
    </source>
</evidence>
<dbReference type="InterPro" id="IPR029063">
    <property type="entry name" value="SAM-dependent_MTases_sf"/>
</dbReference>
<dbReference type="Proteomes" id="UP000078463">
    <property type="component" value="Chromosome"/>
</dbReference>
<dbReference type="GO" id="GO:0005829">
    <property type="term" value="C:cytosol"/>
    <property type="evidence" value="ECO:0007669"/>
    <property type="project" value="TreeGrafter"/>
</dbReference>
<dbReference type="RefSeq" id="WP_068948109.1">
    <property type="nucleotide sequence ID" value="NZ_CP015922.1"/>
</dbReference>
<dbReference type="GO" id="GO:0005840">
    <property type="term" value="C:ribosome"/>
    <property type="evidence" value="ECO:0007669"/>
    <property type="project" value="UniProtKB-KW"/>
</dbReference>
<proteinExistence type="predicted"/>
<dbReference type="EMBL" id="CP015922">
    <property type="protein sequence ID" value="ANI99104.1"/>
    <property type="molecule type" value="Genomic_DNA"/>
</dbReference>
<accession>A0A191UDL1</accession>
<dbReference type="KEGG" id="pwu:A8O14_02750"/>
<keyword evidence="7" id="KW-1185">Reference proteome</keyword>
<dbReference type="Gene3D" id="3.40.50.150">
    <property type="entry name" value="Vaccinia Virus protein VP39"/>
    <property type="match status" value="1"/>
</dbReference>
<dbReference type="InterPro" id="IPR040758">
    <property type="entry name" value="PrmC_N"/>
</dbReference>
<dbReference type="STRING" id="1743168.A8O14_02750"/>
<dbReference type="NCBIfam" id="TIGR03533">
    <property type="entry name" value="L3_gln_methyl"/>
    <property type="match status" value="1"/>
</dbReference>
<keyword evidence="6" id="KW-0687">Ribonucleoprotein</keyword>